<feature type="domain" description="DUF755" evidence="3">
    <location>
        <begin position="136"/>
        <end position="254"/>
    </location>
</feature>
<feature type="compositionally biased region" description="Basic and acidic residues" evidence="1">
    <location>
        <begin position="89"/>
        <end position="103"/>
    </location>
</feature>
<keyword evidence="5" id="KW-1185">Reference proteome</keyword>
<evidence type="ECO:0000259" key="3">
    <source>
        <dbReference type="Pfam" id="PF05501"/>
    </source>
</evidence>
<accession>B6ZK27</accession>
<name>B6ZK27_9VIRU</name>
<dbReference type="EMBL" id="AB449062">
    <property type="protein sequence ID" value="BAG84579.1"/>
    <property type="molecule type" value="Genomic_DNA"/>
</dbReference>
<feature type="compositionally biased region" description="Low complexity" evidence="1">
    <location>
        <begin position="237"/>
        <end position="256"/>
    </location>
</feature>
<feature type="compositionally biased region" description="Basic residues" evidence="1">
    <location>
        <begin position="211"/>
        <end position="234"/>
    </location>
</feature>
<evidence type="ECO:0000259" key="2">
    <source>
        <dbReference type="Pfam" id="PF02957"/>
    </source>
</evidence>
<evidence type="ECO:0000313" key="4">
    <source>
        <dbReference type="EMBL" id="BAG84579.1"/>
    </source>
</evidence>
<sequence length="256" mass="29152">MQHYPPPKLYKIPFLDAWGKQQQWISSVESQHDLWCGCHHWFAHFLDSVVPLDSRNRGKTIQEIIEQSTHQLRALPALPLKPWPGDTTGDEKDPSEDAGKEEPQNTENQDFTDVMPEDELAEILENAARDENVPGKHSLYPIQSNKQYKSSIRKSKSQKPYSIAGITAEDLLLKQLLNECTRTSQMQTLLQQMVPKNQTHPAKKESAETHRARKKKTTTLSRTYKRSAKRRKKHQETSSSSSTTSESSNSTKTSAS</sequence>
<feature type="region of interest" description="Disordered" evidence="1">
    <location>
        <begin position="192"/>
        <end position="256"/>
    </location>
</feature>
<feature type="domain" description="Hepatitis TT virus Orf2/Gyrovirus Vp2 N-terminal" evidence="2">
    <location>
        <begin position="19"/>
        <end position="66"/>
    </location>
</feature>
<evidence type="ECO:0000313" key="5">
    <source>
        <dbReference type="Proteomes" id="UP000156525"/>
    </source>
</evidence>
<feature type="region of interest" description="Disordered" evidence="1">
    <location>
        <begin position="75"/>
        <end position="113"/>
    </location>
</feature>
<dbReference type="GeneID" id="37616721"/>
<reference evidence="4 5" key="1">
    <citation type="journal article" date="2009" name="J. Gen. Virol.">
        <title>Analysis of the entire genomes of torque teno midi virus variants in chimpanzees: infrequent cross-species infection between humans and chimpanzees.</title>
        <authorList>
            <person name="Ninomiya M."/>
            <person name="Takahashi M."/>
            <person name="Hoshino Y."/>
            <person name="Ichiyama K."/>
            <person name="Simmonds P."/>
            <person name="Okamoto H."/>
        </authorList>
    </citation>
    <scope>NUCLEOTIDE SEQUENCE [LARGE SCALE GENOMIC DNA]</scope>
    <source>
        <strain evidence="4">Pt-TTMDV210</strain>
    </source>
</reference>
<evidence type="ECO:0000256" key="1">
    <source>
        <dbReference type="SAM" id="MobiDB-lite"/>
    </source>
</evidence>
<organism evidence="4 5">
    <name type="scientific">Torque teno midi virus 15</name>
    <dbReference type="NCBI Taxonomy" id="2065056"/>
    <lineage>
        <taxon>Viruses</taxon>
        <taxon>Monodnaviria</taxon>
        <taxon>Shotokuvirae</taxon>
        <taxon>Commensaviricota</taxon>
        <taxon>Cardeaviricetes</taxon>
        <taxon>Sanitavirales</taxon>
        <taxon>Anelloviridae</taxon>
        <taxon>Gammatorquevirus</taxon>
        <taxon>Gammatorquevirus homidi15</taxon>
    </lineage>
</organism>
<dbReference type="Pfam" id="PF02957">
    <property type="entry name" value="TT_ORF2-like"/>
    <property type="match status" value="1"/>
</dbReference>
<dbReference type="KEGG" id="vg:37616721"/>
<dbReference type="Pfam" id="PF05501">
    <property type="entry name" value="DUF755"/>
    <property type="match status" value="1"/>
</dbReference>
<dbReference type="Proteomes" id="UP000156525">
    <property type="component" value="Segment"/>
</dbReference>
<dbReference type="RefSeq" id="YP_009505796.1">
    <property type="nucleotide sequence ID" value="NC_038362.1"/>
</dbReference>
<protein>
    <submittedName>
        <fullName evidence="4">Uncharacterized protein</fullName>
    </submittedName>
</protein>
<dbReference type="InterPro" id="IPR004118">
    <property type="entry name" value="HEV_TT_vir_Orf2/Gyrovir_Vp2_N"/>
</dbReference>
<proteinExistence type="predicted"/>
<dbReference type="InterPro" id="IPR008474">
    <property type="entry name" value="DUF755"/>
</dbReference>